<dbReference type="InterPro" id="IPR036388">
    <property type="entry name" value="WH-like_DNA-bd_sf"/>
</dbReference>
<evidence type="ECO:0000256" key="3">
    <source>
        <dbReference type="ARBA" id="ARBA00023163"/>
    </source>
</evidence>
<dbReference type="InterPro" id="IPR011711">
    <property type="entry name" value="GntR_C"/>
</dbReference>
<evidence type="ECO:0000256" key="1">
    <source>
        <dbReference type="ARBA" id="ARBA00023015"/>
    </source>
</evidence>
<dbReference type="PANTHER" id="PTHR43537">
    <property type="entry name" value="TRANSCRIPTIONAL REGULATOR, GNTR FAMILY"/>
    <property type="match status" value="1"/>
</dbReference>
<comment type="caution">
    <text evidence="5">The sequence shown here is derived from an EMBL/GenBank/DDBJ whole genome shotgun (WGS) entry which is preliminary data.</text>
</comment>
<gene>
    <name evidence="5" type="ORF">GCM10011498_30370</name>
</gene>
<dbReference type="Gene3D" id="1.10.10.10">
    <property type="entry name" value="Winged helix-like DNA-binding domain superfamily/Winged helix DNA-binding domain"/>
    <property type="match status" value="1"/>
</dbReference>
<feature type="domain" description="HTH gntR-type" evidence="4">
    <location>
        <begin position="1"/>
        <end position="68"/>
    </location>
</feature>
<dbReference type="SMART" id="SM00345">
    <property type="entry name" value="HTH_GNTR"/>
    <property type="match status" value="1"/>
</dbReference>
<accession>A0A916R1Q6</accession>
<sequence length="237" mass="26675">MSKTEDAYQALKQDILFTRLAPDAPLNLKKLCAQYGFGWTPMREALARLESEQLVHSRENRGFIVAPVSEAELHDLTNARQTVELAMLRDAMVQGDEAWEEEIVTAHFRLSRFTVDAAKLTEADFDAWEALHDRFHRALLAACTSKTLHHFYDHVNAQLLRHRKHLAISPAIRAAQAAGADHDAVVARLAEALSLEGHTEIMEAVIDRDKKRAERLLGAHIQLTRQVFNAASGEQVR</sequence>
<dbReference type="PANTHER" id="PTHR43537:SF20">
    <property type="entry name" value="HTH-TYPE TRANSCRIPTIONAL REPRESSOR GLAR"/>
    <property type="match status" value="1"/>
</dbReference>
<evidence type="ECO:0000259" key="4">
    <source>
        <dbReference type="PROSITE" id="PS50949"/>
    </source>
</evidence>
<dbReference type="PROSITE" id="PS50949">
    <property type="entry name" value="HTH_GNTR"/>
    <property type="match status" value="1"/>
</dbReference>
<dbReference type="SUPFAM" id="SSF48008">
    <property type="entry name" value="GntR ligand-binding domain-like"/>
    <property type="match status" value="1"/>
</dbReference>
<dbReference type="InterPro" id="IPR036390">
    <property type="entry name" value="WH_DNA-bd_sf"/>
</dbReference>
<organism evidence="5 6">
    <name type="scientific">Neptunicoccus cionae</name>
    <dbReference type="NCBI Taxonomy" id="2035344"/>
    <lineage>
        <taxon>Bacteria</taxon>
        <taxon>Pseudomonadati</taxon>
        <taxon>Pseudomonadota</taxon>
        <taxon>Alphaproteobacteria</taxon>
        <taxon>Rhodobacterales</taxon>
        <taxon>Paracoccaceae</taxon>
        <taxon>Neptunicoccus</taxon>
    </lineage>
</organism>
<name>A0A916R1Q6_9RHOB</name>
<dbReference type="Proteomes" id="UP000628017">
    <property type="component" value="Unassembled WGS sequence"/>
</dbReference>
<reference evidence="5" key="2">
    <citation type="submission" date="2020-09" db="EMBL/GenBank/DDBJ databases">
        <authorList>
            <person name="Sun Q."/>
            <person name="Zhou Y."/>
        </authorList>
    </citation>
    <scope>NUCLEOTIDE SEQUENCE</scope>
    <source>
        <strain evidence="5">CGMCC 1.15880</strain>
    </source>
</reference>
<dbReference type="InterPro" id="IPR000524">
    <property type="entry name" value="Tscrpt_reg_HTH_GntR"/>
</dbReference>
<dbReference type="GO" id="GO:0003700">
    <property type="term" value="F:DNA-binding transcription factor activity"/>
    <property type="evidence" value="ECO:0007669"/>
    <property type="project" value="InterPro"/>
</dbReference>
<evidence type="ECO:0000256" key="2">
    <source>
        <dbReference type="ARBA" id="ARBA00023125"/>
    </source>
</evidence>
<dbReference type="AlphaFoldDB" id="A0A916R1Q6"/>
<evidence type="ECO:0000313" key="6">
    <source>
        <dbReference type="Proteomes" id="UP000628017"/>
    </source>
</evidence>
<dbReference type="Gene3D" id="1.20.120.530">
    <property type="entry name" value="GntR ligand-binding domain-like"/>
    <property type="match status" value="1"/>
</dbReference>
<dbReference type="InterPro" id="IPR008920">
    <property type="entry name" value="TF_FadR/GntR_C"/>
</dbReference>
<dbReference type="Pfam" id="PF07729">
    <property type="entry name" value="FCD"/>
    <property type="match status" value="1"/>
</dbReference>
<keyword evidence="1" id="KW-0805">Transcription regulation</keyword>
<protein>
    <submittedName>
        <fullName evidence="5">Transcriptional regulator</fullName>
    </submittedName>
</protein>
<dbReference type="Pfam" id="PF00392">
    <property type="entry name" value="GntR"/>
    <property type="match status" value="1"/>
</dbReference>
<dbReference type="SUPFAM" id="SSF46785">
    <property type="entry name" value="Winged helix' DNA-binding domain"/>
    <property type="match status" value="1"/>
</dbReference>
<keyword evidence="3" id="KW-0804">Transcription</keyword>
<dbReference type="SMART" id="SM00895">
    <property type="entry name" value="FCD"/>
    <property type="match status" value="1"/>
</dbReference>
<dbReference type="EMBL" id="BMKA01000004">
    <property type="protein sequence ID" value="GGA27261.1"/>
    <property type="molecule type" value="Genomic_DNA"/>
</dbReference>
<reference evidence="5" key="1">
    <citation type="journal article" date="2014" name="Int. J. Syst. Evol. Microbiol.">
        <title>Complete genome sequence of Corynebacterium casei LMG S-19264T (=DSM 44701T), isolated from a smear-ripened cheese.</title>
        <authorList>
            <consortium name="US DOE Joint Genome Institute (JGI-PGF)"/>
            <person name="Walter F."/>
            <person name="Albersmeier A."/>
            <person name="Kalinowski J."/>
            <person name="Ruckert C."/>
        </authorList>
    </citation>
    <scope>NUCLEOTIDE SEQUENCE</scope>
    <source>
        <strain evidence="5">CGMCC 1.15880</strain>
    </source>
</reference>
<proteinExistence type="predicted"/>
<evidence type="ECO:0000313" key="5">
    <source>
        <dbReference type="EMBL" id="GGA27261.1"/>
    </source>
</evidence>
<dbReference type="GO" id="GO:0003677">
    <property type="term" value="F:DNA binding"/>
    <property type="evidence" value="ECO:0007669"/>
    <property type="project" value="UniProtKB-KW"/>
</dbReference>
<dbReference type="RefSeq" id="WP_188677185.1">
    <property type="nucleotide sequence ID" value="NZ_BMKA01000004.1"/>
</dbReference>
<keyword evidence="6" id="KW-1185">Reference proteome</keyword>
<keyword evidence="2" id="KW-0238">DNA-binding</keyword>